<organism evidence="1 2">
    <name type="scientific">Paracoccus broussonetiae</name>
    <dbReference type="NCBI Taxonomy" id="3075834"/>
    <lineage>
        <taxon>Bacteria</taxon>
        <taxon>Pseudomonadati</taxon>
        <taxon>Pseudomonadota</taxon>
        <taxon>Alphaproteobacteria</taxon>
        <taxon>Rhodobacterales</taxon>
        <taxon>Paracoccaceae</taxon>
        <taxon>Paracoccus</taxon>
    </lineage>
</organism>
<dbReference type="Pfam" id="PF11316">
    <property type="entry name" value="Rhamno_transf"/>
    <property type="match status" value="1"/>
</dbReference>
<name>A0ABU3EH05_9RHOB</name>
<evidence type="ECO:0000313" key="2">
    <source>
        <dbReference type="Proteomes" id="UP001251085"/>
    </source>
</evidence>
<accession>A0ABU3EH05</accession>
<gene>
    <name evidence="1" type="ORF">RM190_16015</name>
</gene>
<evidence type="ECO:0000313" key="1">
    <source>
        <dbReference type="EMBL" id="MDT1063381.1"/>
    </source>
</evidence>
<dbReference type="RefSeq" id="WP_311760470.1">
    <property type="nucleotide sequence ID" value="NZ_JAVRQI010000012.1"/>
</dbReference>
<keyword evidence="2" id="KW-1185">Reference proteome</keyword>
<dbReference type="InterPro" id="IPR021466">
    <property type="entry name" value="Put_rhamnosyl_transferase"/>
</dbReference>
<protein>
    <submittedName>
        <fullName evidence="1">Glycosyltransferase</fullName>
    </submittedName>
</protein>
<sequence length="265" mass="29653">MHIAGICRFSLVGPGDWRAYRGASKDQHEAIAAKQVASLFAPARVEQRLATFEHITLASMKAQSDQDFHFLVLASELMPEIYRDRLSRICAGVPQVSLRFFPVIGAGAAQMQVMSDLGLSYRQTLQFRLDDDDALSANYVGKMRTYCTPLARSRMQFSASFHRVAFVNTADGTGFAKDLPFMSAGTAVLHHRRTIFAFGHFGLRKRFPAVSVPSCHSLILKHDTNDSTVERPPPRSKMTVQKMREYLDQNYPFLDGEGLRLLGHA</sequence>
<comment type="caution">
    <text evidence="1">The sequence shown here is derived from an EMBL/GenBank/DDBJ whole genome shotgun (WGS) entry which is preliminary data.</text>
</comment>
<reference evidence="2" key="1">
    <citation type="submission" date="2023-07" db="EMBL/GenBank/DDBJ databases">
        <title>Characterization of two Paracoccaceae strains isolated from Phycosphere and proposal of Xinfangfangia lacusdiani sp. nov.</title>
        <authorList>
            <person name="Deng Y."/>
            <person name="Zhang Y.Q."/>
        </authorList>
    </citation>
    <scope>NUCLEOTIDE SEQUENCE [LARGE SCALE GENOMIC DNA]</scope>
    <source>
        <strain evidence="2">CPCC 101403</strain>
    </source>
</reference>
<proteinExistence type="predicted"/>
<dbReference type="EMBL" id="JAVRQI010000012">
    <property type="protein sequence ID" value="MDT1063381.1"/>
    <property type="molecule type" value="Genomic_DNA"/>
</dbReference>
<dbReference type="Proteomes" id="UP001251085">
    <property type="component" value="Unassembled WGS sequence"/>
</dbReference>